<accession>A0A7S4CHJ9</accession>
<dbReference type="SUPFAM" id="SSF81340">
    <property type="entry name" value="Clc chloride channel"/>
    <property type="match status" value="1"/>
</dbReference>
<feature type="transmembrane region" description="Helical" evidence="11">
    <location>
        <begin position="21"/>
        <end position="43"/>
    </location>
</feature>
<evidence type="ECO:0000256" key="7">
    <source>
        <dbReference type="ARBA" id="ARBA00023122"/>
    </source>
</evidence>
<keyword evidence="9 11" id="KW-0868">Chloride</keyword>
<dbReference type="InterPro" id="IPR014743">
    <property type="entry name" value="Cl-channel_core"/>
</dbReference>
<keyword evidence="7 10" id="KW-0129">CBS domain</keyword>
<sequence length="378" mass="41957">MAVLTYNYSEKQVKLLFSRNSWHLLPANVLFPYFVIYFCFAAYCSGTMIASGIVIPTLVAGALLGRLWGVGLGVILDHAGLDHKAIDPGAFAFLGAAALFAGVSRLTISLTVIMIELTNDLPHLLPTMASVIAAKVVADCLVHPLYHALLQVFCVPFLNTEPGVTKLSLFTVKTVMSHPVVCLLKEETVHRIVEVLNSTTHNCFPVVHSQESMALYGTISRYHLEILLSQPTAQLLQHSPDCGEDDELLTYEQILAHKQRCYLVPEEHRAPKMSQEADKLVLDLGPYISNSPFTVQDNFALSNALSMFRALRLRHMVVLDGHKVIGIVTRKDLLGHNLERSVKNQIRRGTKGSWDSFSDSGRSYFDTPREVSETYYGT</sequence>
<comment type="caution">
    <text evidence="11">Lacks conserved residue(s) required for the propagation of feature annotation.</text>
</comment>
<dbReference type="InterPro" id="IPR001807">
    <property type="entry name" value="ClC"/>
</dbReference>
<evidence type="ECO:0000256" key="6">
    <source>
        <dbReference type="ARBA" id="ARBA00023065"/>
    </source>
</evidence>
<dbReference type="EMBL" id="HBJA01026138">
    <property type="protein sequence ID" value="CAE0797379.1"/>
    <property type="molecule type" value="Transcribed_RNA"/>
</dbReference>
<feature type="transmembrane region" description="Helical" evidence="11">
    <location>
        <begin position="90"/>
        <end position="115"/>
    </location>
</feature>
<organism evidence="13">
    <name type="scientific">Eutreptiella gymnastica</name>
    <dbReference type="NCBI Taxonomy" id="73025"/>
    <lineage>
        <taxon>Eukaryota</taxon>
        <taxon>Discoba</taxon>
        <taxon>Euglenozoa</taxon>
        <taxon>Euglenida</taxon>
        <taxon>Spirocuta</taxon>
        <taxon>Euglenophyceae</taxon>
        <taxon>Eutreptiales</taxon>
        <taxon>Eutreptiaceae</taxon>
        <taxon>Eutreptiella</taxon>
    </lineage>
</organism>
<name>A0A7S4CHJ9_9EUGL</name>
<dbReference type="GO" id="GO:0016020">
    <property type="term" value="C:membrane"/>
    <property type="evidence" value="ECO:0007669"/>
    <property type="project" value="UniProtKB-SubCell"/>
</dbReference>
<comment type="subcellular location">
    <subcellularLocation>
        <location evidence="1 11">Membrane</location>
        <topology evidence="1 11">Multi-pass membrane protein</topology>
    </subcellularLocation>
</comment>
<protein>
    <recommendedName>
        <fullName evidence="11">Chloride channel protein</fullName>
    </recommendedName>
</protein>
<evidence type="ECO:0000256" key="8">
    <source>
        <dbReference type="ARBA" id="ARBA00023136"/>
    </source>
</evidence>
<dbReference type="AlphaFoldDB" id="A0A7S4CHJ9"/>
<dbReference type="InterPro" id="IPR046342">
    <property type="entry name" value="CBS_dom_sf"/>
</dbReference>
<dbReference type="PRINTS" id="PR00762">
    <property type="entry name" value="CLCHANNEL"/>
</dbReference>
<gene>
    <name evidence="13" type="ORF">EGYM00163_LOCUS8499</name>
</gene>
<feature type="domain" description="CBS" evidence="12">
    <location>
        <begin position="288"/>
        <end position="346"/>
    </location>
</feature>
<keyword evidence="8 11" id="KW-0472">Membrane</keyword>
<evidence type="ECO:0000256" key="3">
    <source>
        <dbReference type="ARBA" id="ARBA00022692"/>
    </source>
</evidence>
<dbReference type="Pfam" id="PF00571">
    <property type="entry name" value="CBS"/>
    <property type="match status" value="2"/>
</dbReference>
<dbReference type="Gene3D" id="1.10.3080.10">
    <property type="entry name" value="Clc chloride channel"/>
    <property type="match status" value="1"/>
</dbReference>
<dbReference type="InterPro" id="IPR000644">
    <property type="entry name" value="CBS_dom"/>
</dbReference>
<evidence type="ECO:0000256" key="9">
    <source>
        <dbReference type="ARBA" id="ARBA00023214"/>
    </source>
</evidence>
<evidence type="ECO:0000313" key="13">
    <source>
        <dbReference type="EMBL" id="CAE0797379.1"/>
    </source>
</evidence>
<evidence type="ECO:0000256" key="4">
    <source>
        <dbReference type="ARBA" id="ARBA00022737"/>
    </source>
</evidence>
<reference evidence="13" key="1">
    <citation type="submission" date="2021-01" db="EMBL/GenBank/DDBJ databases">
        <authorList>
            <person name="Corre E."/>
            <person name="Pelletier E."/>
            <person name="Niang G."/>
            <person name="Scheremetjew M."/>
            <person name="Finn R."/>
            <person name="Kale V."/>
            <person name="Holt S."/>
            <person name="Cochrane G."/>
            <person name="Meng A."/>
            <person name="Brown T."/>
            <person name="Cohen L."/>
        </authorList>
    </citation>
    <scope>NUCLEOTIDE SEQUENCE</scope>
    <source>
        <strain evidence="13">CCMP1594</strain>
    </source>
</reference>
<evidence type="ECO:0000256" key="10">
    <source>
        <dbReference type="PROSITE-ProRule" id="PRU00703"/>
    </source>
</evidence>
<dbReference type="InterPro" id="IPR051280">
    <property type="entry name" value="Cl-channel/antiporter"/>
</dbReference>
<evidence type="ECO:0000259" key="12">
    <source>
        <dbReference type="PROSITE" id="PS51371"/>
    </source>
</evidence>
<keyword evidence="2 11" id="KW-0813">Transport</keyword>
<evidence type="ECO:0000256" key="5">
    <source>
        <dbReference type="ARBA" id="ARBA00022989"/>
    </source>
</evidence>
<dbReference type="SMART" id="SM00116">
    <property type="entry name" value="CBS"/>
    <property type="match status" value="2"/>
</dbReference>
<proteinExistence type="inferred from homology"/>
<dbReference type="PANTHER" id="PTHR11689">
    <property type="entry name" value="CHLORIDE CHANNEL PROTEIN CLC FAMILY MEMBER"/>
    <property type="match status" value="1"/>
</dbReference>
<keyword evidence="3 11" id="KW-0812">Transmembrane</keyword>
<dbReference type="SUPFAM" id="SSF54631">
    <property type="entry name" value="CBS-domain pair"/>
    <property type="match status" value="1"/>
</dbReference>
<keyword evidence="5 11" id="KW-1133">Transmembrane helix</keyword>
<dbReference type="PANTHER" id="PTHR11689:SF89">
    <property type="entry name" value="CHLORIDE CHANNEL PROTEIN"/>
    <property type="match status" value="1"/>
</dbReference>
<dbReference type="Gene3D" id="3.10.580.10">
    <property type="entry name" value="CBS-domain"/>
    <property type="match status" value="2"/>
</dbReference>
<keyword evidence="6 11" id="KW-0406">Ion transport</keyword>
<keyword evidence="4" id="KW-0677">Repeat</keyword>
<dbReference type="Pfam" id="PF00654">
    <property type="entry name" value="Voltage_CLC"/>
    <property type="match status" value="1"/>
</dbReference>
<dbReference type="CDD" id="cd04591">
    <property type="entry name" value="CBS_pair_voltage-gated_CLC_euk_bac"/>
    <property type="match status" value="1"/>
</dbReference>
<dbReference type="PROSITE" id="PS51371">
    <property type="entry name" value="CBS"/>
    <property type="match status" value="1"/>
</dbReference>
<evidence type="ECO:0000256" key="2">
    <source>
        <dbReference type="ARBA" id="ARBA00022448"/>
    </source>
</evidence>
<comment type="similarity">
    <text evidence="11">Belongs to the chloride channel (TC 2.A.49) family.</text>
</comment>
<evidence type="ECO:0000256" key="11">
    <source>
        <dbReference type="RuleBase" id="RU361221"/>
    </source>
</evidence>
<feature type="transmembrane region" description="Helical" evidence="11">
    <location>
        <begin position="49"/>
        <end position="69"/>
    </location>
</feature>
<evidence type="ECO:0000256" key="1">
    <source>
        <dbReference type="ARBA" id="ARBA00004141"/>
    </source>
</evidence>
<dbReference type="GO" id="GO:0005254">
    <property type="term" value="F:chloride channel activity"/>
    <property type="evidence" value="ECO:0007669"/>
    <property type="project" value="UniProtKB-UniRule"/>
</dbReference>